<proteinExistence type="predicted"/>
<feature type="region of interest" description="Disordered" evidence="1">
    <location>
        <begin position="29"/>
        <end position="72"/>
    </location>
</feature>
<protein>
    <submittedName>
        <fullName evidence="2">Uncharacterized protein</fullName>
    </submittedName>
</protein>
<accession>A0A6J4VN57</accession>
<gene>
    <name evidence="2" type="ORF">AVDCRST_MAG19-4351</name>
</gene>
<feature type="compositionally biased region" description="Basic residues" evidence="1">
    <location>
        <begin position="31"/>
        <end position="42"/>
    </location>
</feature>
<sequence length="72" mass="7232">MMTTSSDLIDTDTANVVGVDDTVDAAPAIGRRAHGQHGRRGIARPAPGGELPRSASVLPRRGVGSAVTGSAP</sequence>
<evidence type="ECO:0000313" key="2">
    <source>
        <dbReference type="EMBL" id="CAA9583810.1"/>
    </source>
</evidence>
<dbReference type="AlphaFoldDB" id="A0A6J4VN57"/>
<organism evidence="2">
    <name type="scientific">uncultured Thermomicrobiales bacterium</name>
    <dbReference type="NCBI Taxonomy" id="1645740"/>
    <lineage>
        <taxon>Bacteria</taxon>
        <taxon>Pseudomonadati</taxon>
        <taxon>Thermomicrobiota</taxon>
        <taxon>Thermomicrobia</taxon>
        <taxon>Thermomicrobiales</taxon>
        <taxon>environmental samples</taxon>
    </lineage>
</organism>
<reference evidence="2" key="1">
    <citation type="submission" date="2020-02" db="EMBL/GenBank/DDBJ databases">
        <authorList>
            <person name="Meier V. D."/>
        </authorList>
    </citation>
    <scope>NUCLEOTIDE SEQUENCE</scope>
    <source>
        <strain evidence="2">AVDCRST_MAG19</strain>
    </source>
</reference>
<evidence type="ECO:0000256" key="1">
    <source>
        <dbReference type="SAM" id="MobiDB-lite"/>
    </source>
</evidence>
<name>A0A6J4VN57_9BACT</name>
<dbReference type="EMBL" id="CADCWL010000243">
    <property type="protein sequence ID" value="CAA9583810.1"/>
    <property type="molecule type" value="Genomic_DNA"/>
</dbReference>